<keyword evidence="2" id="KW-1003">Cell membrane</keyword>
<reference evidence="11 12" key="1">
    <citation type="journal article" date="2014" name="Nature">
        <title>The genome of the recently domesticated crop plant sugar beet (Beta vulgaris).</title>
        <authorList>
            <person name="Dohm J.C."/>
            <person name="Minoche A.E."/>
            <person name="Holtgrawe D."/>
            <person name="Capella-Gutierrez S."/>
            <person name="Zakrzewski F."/>
            <person name="Tafer H."/>
            <person name="Rupp O."/>
            <person name="Sorensen T.R."/>
            <person name="Stracke R."/>
            <person name="Reinhardt R."/>
            <person name="Goesmann A."/>
            <person name="Kraft T."/>
            <person name="Schulz B."/>
            <person name="Stadler P.F."/>
            <person name="Schmidt T."/>
            <person name="Gabaldon T."/>
            <person name="Lehrach H."/>
            <person name="Weisshaar B."/>
            <person name="Himmelbauer H."/>
        </authorList>
    </citation>
    <scope>NUCLEOTIDE SEQUENCE [LARGE SCALE GENOMIC DNA]</scope>
    <source>
        <tissue evidence="11">Taproot</tissue>
    </source>
</reference>
<evidence type="ECO:0000256" key="2">
    <source>
        <dbReference type="ARBA" id="ARBA00022475"/>
    </source>
</evidence>
<dbReference type="PANTHER" id="PTHR31044:SF52">
    <property type="entry name" value="OS01G0631500 PROTEIN"/>
    <property type="match status" value="1"/>
</dbReference>
<keyword evidence="7" id="KW-0325">Glycoprotein</keyword>
<evidence type="ECO:0000313" key="11">
    <source>
        <dbReference type="EMBL" id="KMT02276.1"/>
    </source>
</evidence>
<comment type="subcellular location">
    <subcellularLocation>
        <location evidence="1">Cell membrane</location>
        <topology evidence="1">Lipid-anchor</topology>
        <topology evidence="1">GPI-anchor</topology>
    </subcellularLocation>
</comment>
<proteinExistence type="predicted"/>
<evidence type="ECO:0000256" key="3">
    <source>
        <dbReference type="ARBA" id="ARBA00022622"/>
    </source>
</evidence>
<feature type="transmembrane region" description="Helical" evidence="9">
    <location>
        <begin position="12"/>
        <end position="33"/>
    </location>
</feature>
<dbReference type="GO" id="GO:0005886">
    <property type="term" value="C:plasma membrane"/>
    <property type="evidence" value="ECO:0007669"/>
    <property type="project" value="UniProtKB-SubCell"/>
</dbReference>
<evidence type="ECO:0000313" key="12">
    <source>
        <dbReference type="Proteomes" id="UP000035740"/>
    </source>
</evidence>
<dbReference type="Proteomes" id="UP000035740">
    <property type="component" value="Chromosome 9"/>
</dbReference>
<dbReference type="GO" id="GO:0009506">
    <property type="term" value="C:plasmodesma"/>
    <property type="evidence" value="ECO:0007669"/>
    <property type="project" value="UniProtKB-ARBA"/>
</dbReference>
<dbReference type="Pfam" id="PF07983">
    <property type="entry name" value="X8"/>
    <property type="match status" value="1"/>
</dbReference>
<keyword evidence="5 9" id="KW-0472">Membrane</keyword>
<keyword evidence="4" id="KW-0732">Signal</keyword>
<dbReference type="OMA" id="STMACEY"/>
<evidence type="ECO:0000256" key="6">
    <source>
        <dbReference type="ARBA" id="ARBA00023157"/>
    </source>
</evidence>
<keyword evidence="3" id="KW-0336">GPI-anchor</keyword>
<evidence type="ECO:0000256" key="9">
    <source>
        <dbReference type="SAM" id="Phobius"/>
    </source>
</evidence>
<keyword evidence="12" id="KW-1185">Reference proteome</keyword>
<keyword evidence="9" id="KW-1133">Transmembrane helix</keyword>
<accession>A0A0J8EGZ6</accession>
<dbReference type="FunFam" id="1.20.58.1040:FF:000001">
    <property type="entry name" value="Glucan endo-1,3-beta-glucosidase 4"/>
    <property type="match status" value="1"/>
</dbReference>
<evidence type="ECO:0000256" key="1">
    <source>
        <dbReference type="ARBA" id="ARBA00004609"/>
    </source>
</evidence>
<evidence type="ECO:0000256" key="7">
    <source>
        <dbReference type="ARBA" id="ARBA00023180"/>
    </source>
</evidence>
<evidence type="ECO:0000256" key="4">
    <source>
        <dbReference type="ARBA" id="ARBA00022729"/>
    </source>
</evidence>
<keyword evidence="6" id="KW-1015">Disulfide bond</keyword>
<organism evidence="11 12">
    <name type="scientific">Beta vulgaris subsp. vulgaris</name>
    <name type="common">Beet</name>
    <dbReference type="NCBI Taxonomy" id="3555"/>
    <lineage>
        <taxon>Eukaryota</taxon>
        <taxon>Viridiplantae</taxon>
        <taxon>Streptophyta</taxon>
        <taxon>Embryophyta</taxon>
        <taxon>Tracheophyta</taxon>
        <taxon>Spermatophyta</taxon>
        <taxon>Magnoliopsida</taxon>
        <taxon>eudicotyledons</taxon>
        <taxon>Gunneridae</taxon>
        <taxon>Pentapetalae</taxon>
        <taxon>Caryophyllales</taxon>
        <taxon>Chenopodiaceae</taxon>
        <taxon>Betoideae</taxon>
        <taxon>Beta</taxon>
    </lineage>
</organism>
<protein>
    <recommendedName>
        <fullName evidence="10">X8 domain-containing protein</fullName>
    </recommendedName>
</protein>
<feature type="domain" description="X8" evidence="10">
    <location>
        <begin position="98"/>
        <end position="182"/>
    </location>
</feature>
<dbReference type="GO" id="GO:0098552">
    <property type="term" value="C:side of membrane"/>
    <property type="evidence" value="ECO:0007669"/>
    <property type="project" value="UniProtKB-KW"/>
</dbReference>
<dbReference type="EMBL" id="KQ090177">
    <property type="protein sequence ID" value="KMT02276.1"/>
    <property type="molecule type" value="Genomic_DNA"/>
</dbReference>
<gene>
    <name evidence="11" type="ORF">BVRB_9g205940</name>
</gene>
<evidence type="ECO:0000256" key="5">
    <source>
        <dbReference type="ARBA" id="ARBA00023136"/>
    </source>
</evidence>
<keyword evidence="9" id="KW-0812">Transmembrane</keyword>
<dbReference type="PANTHER" id="PTHR31044">
    <property type="entry name" value="BETA-1,3 GLUCANASE"/>
    <property type="match status" value="1"/>
</dbReference>
<dbReference type="InterPro" id="IPR044788">
    <property type="entry name" value="X8_dom_prot"/>
</dbReference>
<evidence type="ECO:0000259" key="10">
    <source>
        <dbReference type="SMART" id="SM00768"/>
    </source>
</evidence>
<keyword evidence="8" id="KW-0449">Lipoprotein</keyword>
<dbReference type="SMART" id="SM00768">
    <property type="entry name" value="X8"/>
    <property type="match status" value="1"/>
</dbReference>
<evidence type="ECO:0000256" key="8">
    <source>
        <dbReference type="ARBA" id="ARBA00023288"/>
    </source>
</evidence>
<dbReference type="Gramene" id="KMT02276">
    <property type="protein sequence ID" value="KMT02276"/>
    <property type="gene ID" value="BVRB_9g205940"/>
</dbReference>
<dbReference type="OrthoDB" id="1073427at2759"/>
<dbReference type="InterPro" id="IPR012946">
    <property type="entry name" value="X8"/>
</dbReference>
<sequence>MGKRVFLVQGSASLIILALFFCSVSCTVILGVAGPGEVPGETTIQKDITTPLTMVPTINFTATSTAPVLNPNSIPEEPPTWVPLATPTSTSPVNSGASWCVASQTAARLALQMAIDYACGHGGADCTAIQPGGRCYYPNALHNHASYAFNNYYQKNPVPNSCNFGGTAVVTSTNPSTESCQYPSTSTSSSVLDTANQNVSTVFSVGPPGPSSSLATTLVNRVPCLSRSVYFLVLLLRFGL</sequence>
<name>A0A0J8EGZ6_BETVV</name>
<dbReference type="Gene3D" id="1.20.58.1040">
    <property type="match status" value="1"/>
</dbReference>
<dbReference type="AlphaFoldDB" id="A0A0J8EGZ6"/>
<dbReference type="eggNOG" id="ENOG502RV1E">
    <property type="taxonomic scope" value="Eukaryota"/>
</dbReference>